<dbReference type="EMBL" id="JAIQCV010000011">
    <property type="protein sequence ID" value="KAH1046305.1"/>
    <property type="molecule type" value="Genomic_DNA"/>
</dbReference>
<evidence type="ECO:0000313" key="1">
    <source>
        <dbReference type="EMBL" id="KAH1046305.1"/>
    </source>
</evidence>
<organism evidence="1 2">
    <name type="scientific">Gossypium stocksii</name>
    <dbReference type="NCBI Taxonomy" id="47602"/>
    <lineage>
        <taxon>Eukaryota</taxon>
        <taxon>Viridiplantae</taxon>
        <taxon>Streptophyta</taxon>
        <taxon>Embryophyta</taxon>
        <taxon>Tracheophyta</taxon>
        <taxon>Spermatophyta</taxon>
        <taxon>Magnoliopsida</taxon>
        <taxon>eudicotyledons</taxon>
        <taxon>Gunneridae</taxon>
        <taxon>Pentapetalae</taxon>
        <taxon>rosids</taxon>
        <taxon>malvids</taxon>
        <taxon>Malvales</taxon>
        <taxon>Malvaceae</taxon>
        <taxon>Malvoideae</taxon>
        <taxon>Gossypium</taxon>
    </lineage>
</organism>
<dbReference type="AlphaFoldDB" id="A0A9D3UJX2"/>
<sequence length="160" mass="18067">MTPLKAPRSNGFHALFFKVSGMLWELLSVIMDGISGFLCKFFGRGESRGAGMGPGPLKRFNLALDDNALWVRILCSKYGMNERLPESILRSSSLSLWRALSKVWSLLKDNLVWSMGDRRSICCWKDHWIMSVGPLMWVIPSHANLDPDYMLDVMVTVDGV</sequence>
<protein>
    <recommendedName>
        <fullName evidence="3">Reverse transcriptase zinc-binding domain-containing protein</fullName>
    </recommendedName>
</protein>
<gene>
    <name evidence="1" type="ORF">J1N35_037089</name>
</gene>
<dbReference type="Proteomes" id="UP000828251">
    <property type="component" value="Unassembled WGS sequence"/>
</dbReference>
<keyword evidence="2" id="KW-1185">Reference proteome</keyword>
<evidence type="ECO:0000313" key="2">
    <source>
        <dbReference type="Proteomes" id="UP000828251"/>
    </source>
</evidence>
<evidence type="ECO:0008006" key="3">
    <source>
        <dbReference type="Google" id="ProtNLM"/>
    </source>
</evidence>
<proteinExistence type="predicted"/>
<comment type="caution">
    <text evidence="1">The sequence shown here is derived from an EMBL/GenBank/DDBJ whole genome shotgun (WGS) entry which is preliminary data.</text>
</comment>
<accession>A0A9D3UJX2</accession>
<dbReference type="OrthoDB" id="1938625at2759"/>
<reference evidence="1 2" key="1">
    <citation type="journal article" date="2021" name="Plant Biotechnol. J.">
        <title>Multi-omics assisted identification of the key and species-specific regulatory components of drought-tolerant mechanisms in Gossypium stocksii.</title>
        <authorList>
            <person name="Yu D."/>
            <person name="Ke L."/>
            <person name="Zhang D."/>
            <person name="Wu Y."/>
            <person name="Sun Y."/>
            <person name="Mei J."/>
            <person name="Sun J."/>
            <person name="Sun Y."/>
        </authorList>
    </citation>
    <scope>NUCLEOTIDE SEQUENCE [LARGE SCALE GENOMIC DNA]</scope>
    <source>
        <strain evidence="2">cv. E1</strain>
        <tissue evidence="1">Leaf</tissue>
    </source>
</reference>
<name>A0A9D3UJX2_9ROSI</name>